<accession>A0A1I5W6U5</accession>
<reference evidence="2 3" key="1">
    <citation type="submission" date="2016-10" db="EMBL/GenBank/DDBJ databases">
        <authorList>
            <person name="de Groot N.N."/>
        </authorList>
    </citation>
    <scope>NUCLEOTIDE SEQUENCE [LARGE SCALE GENOMIC DNA]</scope>
    <source>
        <strain evidence="2 3">DSM 20581</strain>
    </source>
</reference>
<keyword evidence="3" id="KW-1185">Reference proteome</keyword>
<dbReference type="PANTHER" id="PTHR33121:SF76">
    <property type="entry name" value="SIGNALING PROTEIN"/>
    <property type="match status" value="1"/>
</dbReference>
<dbReference type="Pfam" id="PF00563">
    <property type="entry name" value="EAL"/>
    <property type="match status" value="1"/>
</dbReference>
<dbReference type="Proteomes" id="UP000199136">
    <property type="component" value="Unassembled WGS sequence"/>
</dbReference>
<dbReference type="PROSITE" id="PS50883">
    <property type="entry name" value="EAL"/>
    <property type="match status" value="1"/>
</dbReference>
<dbReference type="GO" id="GO:0071111">
    <property type="term" value="F:cyclic-guanylate-specific phosphodiesterase activity"/>
    <property type="evidence" value="ECO:0007669"/>
    <property type="project" value="InterPro"/>
</dbReference>
<dbReference type="InterPro" id="IPR035919">
    <property type="entry name" value="EAL_sf"/>
</dbReference>
<dbReference type="STRING" id="82801.SAMN04488506_0808"/>
<dbReference type="CDD" id="cd01948">
    <property type="entry name" value="EAL"/>
    <property type="match status" value="1"/>
</dbReference>
<evidence type="ECO:0000259" key="1">
    <source>
        <dbReference type="PROSITE" id="PS50883"/>
    </source>
</evidence>
<protein>
    <submittedName>
        <fullName evidence="2">EAL domain, c-di-GMP-specific phosphodiesterase class I (Or its enzymatically inactive variant)</fullName>
    </submittedName>
</protein>
<evidence type="ECO:0000313" key="2">
    <source>
        <dbReference type="EMBL" id="SFQ15484.1"/>
    </source>
</evidence>
<dbReference type="PANTHER" id="PTHR33121">
    <property type="entry name" value="CYCLIC DI-GMP PHOSPHODIESTERASE PDEF"/>
    <property type="match status" value="1"/>
</dbReference>
<name>A0A1I5W6U5_9LACT</name>
<proteinExistence type="predicted"/>
<evidence type="ECO:0000313" key="3">
    <source>
        <dbReference type="Proteomes" id="UP000199136"/>
    </source>
</evidence>
<dbReference type="EMBL" id="FOXW01000002">
    <property type="protein sequence ID" value="SFQ15484.1"/>
    <property type="molecule type" value="Genomic_DNA"/>
</dbReference>
<dbReference type="AlphaFoldDB" id="A0A1I5W6U5"/>
<dbReference type="SMART" id="SM00052">
    <property type="entry name" value="EAL"/>
    <property type="match status" value="1"/>
</dbReference>
<organism evidence="2 3">
    <name type="scientific">Desemzia incerta</name>
    <dbReference type="NCBI Taxonomy" id="82801"/>
    <lineage>
        <taxon>Bacteria</taxon>
        <taxon>Bacillati</taxon>
        <taxon>Bacillota</taxon>
        <taxon>Bacilli</taxon>
        <taxon>Lactobacillales</taxon>
        <taxon>Carnobacteriaceae</taxon>
        <taxon>Desemzia</taxon>
    </lineage>
</organism>
<dbReference type="OrthoDB" id="2324331at2"/>
<dbReference type="Gene3D" id="3.20.20.450">
    <property type="entry name" value="EAL domain"/>
    <property type="match status" value="1"/>
</dbReference>
<sequence>MSSVCLQLYYQPKIDVFANEIVGYEILLRNKDHLPYYPAAKMEKIYHNREKHSHFLVWLKKELTRVLQEYPSNSLSVNFSPRQLLYPETKQFFSEMRKFCDQLIVEITEDPILLDITEEISGKTIEESVISALAFIKNQGYEIALDDVGTGQNSFERALEYVPYLSQIKFSIVKCLKYNASLEMIAYFLKAWHQFARENHLDIVIEGIEDQEMSMKLADNGMLLQQGYYFGKPASEKNLQSS</sequence>
<gene>
    <name evidence="2" type="ORF">SAMN04488506_0808</name>
</gene>
<feature type="domain" description="EAL" evidence="1">
    <location>
        <begin position="1"/>
        <end position="242"/>
    </location>
</feature>
<dbReference type="SUPFAM" id="SSF141868">
    <property type="entry name" value="EAL domain-like"/>
    <property type="match status" value="1"/>
</dbReference>
<dbReference type="InterPro" id="IPR001633">
    <property type="entry name" value="EAL_dom"/>
</dbReference>
<dbReference type="RefSeq" id="WP_092479862.1">
    <property type="nucleotide sequence ID" value="NZ_FOXW01000002.1"/>
</dbReference>
<dbReference type="InterPro" id="IPR050706">
    <property type="entry name" value="Cyclic-di-GMP_PDE-like"/>
</dbReference>